<accession>A0ABR2CXX4</accession>
<evidence type="ECO:0000313" key="2">
    <source>
        <dbReference type="Proteomes" id="UP001472677"/>
    </source>
</evidence>
<keyword evidence="2" id="KW-1185">Reference proteome</keyword>
<comment type="caution">
    <text evidence="1">The sequence shown here is derived from an EMBL/GenBank/DDBJ whole genome shotgun (WGS) entry which is preliminary data.</text>
</comment>
<reference evidence="1 2" key="1">
    <citation type="journal article" date="2024" name="G3 (Bethesda)">
        <title>Genome assembly of Hibiscus sabdariffa L. provides insights into metabolisms of medicinal natural products.</title>
        <authorList>
            <person name="Kim T."/>
        </authorList>
    </citation>
    <scope>NUCLEOTIDE SEQUENCE [LARGE SCALE GENOMIC DNA]</scope>
    <source>
        <strain evidence="1">TK-2024</strain>
        <tissue evidence="1">Old leaves</tissue>
    </source>
</reference>
<dbReference type="EMBL" id="JBBPBM010000040">
    <property type="protein sequence ID" value="KAK8525412.1"/>
    <property type="molecule type" value="Genomic_DNA"/>
</dbReference>
<name>A0ABR2CXX4_9ROSI</name>
<proteinExistence type="predicted"/>
<evidence type="ECO:0000313" key="1">
    <source>
        <dbReference type="EMBL" id="KAK8525412.1"/>
    </source>
</evidence>
<organism evidence="1 2">
    <name type="scientific">Hibiscus sabdariffa</name>
    <name type="common">roselle</name>
    <dbReference type="NCBI Taxonomy" id="183260"/>
    <lineage>
        <taxon>Eukaryota</taxon>
        <taxon>Viridiplantae</taxon>
        <taxon>Streptophyta</taxon>
        <taxon>Embryophyta</taxon>
        <taxon>Tracheophyta</taxon>
        <taxon>Spermatophyta</taxon>
        <taxon>Magnoliopsida</taxon>
        <taxon>eudicotyledons</taxon>
        <taxon>Gunneridae</taxon>
        <taxon>Pentapetalae</taxon>
        <taxon>rosids</taxon>
        <taxon>malvids</taxon>
        <taxon>Malvales</taxon>
        <taxon>Malvaceae</taxon>
        <taxon>Malvoideae</taxon>
        <taxon>Hibiscus</taxon>
    </lineage>
</organism>
<protein>
    <submittedName>
        <fullName evidence="1">Uncharacterized protein</fullName>
    </submittedName>
</protein>
<gene>
    <name evidence="1" type="ORF">V6N12_014104</name>
</gene>
<sequence>MINDDMALDMGYVVPIMMVPPPAYNPDPVEEYMVIPAEEYIISPAEGTNISPADGDNVNLLGNDILDVSPGFGGPFNIIDPEVNDILDVNGFGGYNDNPQGNDNLVWIWSSRVSRMVLKK</sequence>
<dbReference type="Proteomes" id="UP001472677">
    <property type="component" value="Unassembled WGS sequence"/>
</dbReference>